<dbReference type="InterPro" id="IPR020904">
    <property type="entry name" value="Sc_DH/Rdtase_CS"/>
</dbReference>
<dbReference type="PRINTS" id="PR00081">
    <property type="entry name" value="GDHRDH"/>
</dbReference>
<comment type="similarity">
    <text evidence="1">Belongs to the short-chain dehydrogenases/reductases (SDR) family.</text>
</comment>
<dbReference type="InterPro" id="IPR002347">
    <property type="entry name" value="SDR_fam"/>
</dbReference>
<evidence type="ECO:0000313" key="3">
    <source>
        <dbReference type="EMBL" id="PRW44424.1"/>
    </source>
</evidence>
<dbReference type="EMBL" id="LHPG02000013">
    <property type="protein sequence ID" value="PRW44424.1"/>
    <property type="molecule type" value="Genomic_DNA"/>
</dbReference>
<protein>
    <submittedName>
        <fullName evidence="3">2-deoxy-D-gluconate 3-dehydrogenase</fullName>
    </submittedName>
</protein>
<dbReference type="Proteomes" id="UP000239899">
    <property type="component" value="Unassembled WGS sequence"/>
</dbReference>
<evidence type="ECO:0000256" key="1">
    <source>
        <dbReference type="ARBA" id="ARBA00006484"/>
    </source>
</evidence>
<keyword evidence="4" id="KW-1185">Reference proteome</keyword>
<organism evidence="3 4">
    <name type="scientific">Chlorella sorokiniana</name>
    <name type="common">Freshwater green alga</name>
    <dbReference type="NCBI Taxonomy" id="3076"/>
    <lineage>
        <taxon>Eukaryota</taxon>
        <taxon>Viridiplantae</taxon>
        <taxon>Chlorophyta</taxon>
        <taxon>core chlorophytes</taxon>
        <taxon>Trebouxiophyceae</taxon>
        <taxon>Chlorellales</taxon>
        <taxon>Chlorellaceae</taxon>
        <taxon>Chlorella clade</taxon>
        <taxon>Chlorella</taxon>
    </lineage>
</organism>
<keyword evidence="2" id="KW-0560">Oxidoreductase</keyword>
<dbReference type="AlphaFoldDB" id="A0A2P6TK09"/>
<dbReference type="OrthoDB" id="294295at2759"/>
<dbReference type="InterPro" id="IPR036291">
    <property type="entry name" value="NAD(P)-bd_dom_sf"/>
</dbReference>
<reference evidence="3 4" key="1">
    <citation type="journal article" date="2018" name="Plant J.">
        <title>Genome sequences of Chlorella sorokiniana UTEX 1602 and Micractinium conductrix SAG 241.80: implications to maltose excretion by a green alga.</title>
        <authorList>
            <person name="Arriola M.B."/>
            <person name="Velmurugan N."/>
            <person name="Zhang Y."/>
            <person name="Plunkett M.H."/>
            <person name="Hondzo H."/>
            <person name="Barney B.M."/>
        </authorList>
    </citation>
    <scope>NUCLEOTIDE SEQUENCE [LARGE SCALE GENOMIC DNA]</scope>
    <source>
        <strain evidence="4">UTEX 1602</strain>
    </source>
</reference>
<dbReference type="PANTHER" id="PTHR42760">
    <property type="entry name" value="SHORT-CHAIN DEHYDROGENASES/REDUCTASES FAMILY MEMBER"/>
    <property type="match status" value="1"/>
</dbReference>
<accession>A0A2P6TK09</accession>
<gene>
    <name evidence="3" type="ORF">C2E21_6541</name>
</gene>
<sequence length="246" mass="26208">MGSWIAMGMARCGADVALSDIGNEEKLEGVAQRIRELGRQALTLKVDVRDRPGVEQSMKDAAEQLGGINMANAGILGKLQAAHQVSRHVFREVMETNVTGVYNCCRAVYPHLKSAGGCKIIIMSSIAGIRRFGAQVAYCASKGALLPLSKSLAVAWGKENIQVNCLLPGAINTPFLDTVVNTKDKLDYLMDRIPAGRLGVGEDVVGPAIFLASHASDYVNGAELVVDGGGTALPMLKQQDPEEFKV</sequence>
<dbReference type="SUPFAM" id="SSF51735">
    <property type="entry name" value="NAD(P)-binding Rossmann-fold domains"/>
    <property type="match status" value="1"/>
</dbReference>
<dbReference type="Pfam" id="PF13561">
    <property type="entry name" value="adh_short_C2"/>
    <property type="match status" value="1"/>
</dbReference>
<dbReference type="PANTHER" id="PTHR42760:SF115">
    <property type="entry name" value="3-OXOACYL-[ACYL-CARRIER-PROTEIN] REDUCTASE FABG"/>
    <property type="match status" value="1"/>
</dbReference>
<dbReference type="PROSITE" id="PS00061">
    <property type="entry name" value="ADH_SHORT"/>
    <property type="match status" value="1"/>
</dbReference>
<dbReference type="STRING" id="3076.A0A2P6TK09"/>
<comment type="caution">
    <text evidence="3">The sequence shown here is derived from an EMBL/GenBank/DDBJ whole genome shotgun (WGS) entry which is preliminary data.</text>
</comment>
<evidence type="ECO:0000256" key="2">
    <source>
        <dbReference type="ARBA" id="ARBA00023002"/>
    </source>
</evidence>
<evidence type="ECO:0000313" key="4">
    <source>
        <dbReference type="Proteomes" id="UP000239899"/>
    </source>
</evidence>
<proteinExistence type="inferred from homology"/>
<dbReference type="GO" id="GO:0016616">
    <property type="term" value="F:oxidoreductase activity, acting on the CH-OH group of donors, NAD or NADP as acceptor"/>
    <property type="evidence" value="ECO:0007669"/>
    <property type="project" value="TreeGrafter"/>
</dbReference>
<dbReference type="Gene3D" id="3.40.50.720">
    <property type="entry name" value="NAD(P)-binding Rossmann-like Domain"/>
    <property type="match status" value="1"/>
</dbReference>
<dbReference type="FunFam" id="3.40.50.720:FF:000084">
    <property type="entry name" value="Short-chain dehydrogenase reductase"/>
    <property type="match status" value="1"/>
</dbReference>
<name>A0A2P6TK09_CHLSO</name>